<evidence type="ECO:0000313" key="2">
    <source>
        <dbReference type="EMBL" id="QDU97381.1"/>
    </source>
</evidence>
<name>A0A518DZY9_9BACT</name>
<reference evidence="2 3" key="1">
    <citation type="submission" date="2019-02" db="EMBL/GenBank/DDBJ databases">
        <title>Deep-cultivation of Planctomycetes and their phenomic and genomic characterization uncovers novel biology.</title>
        <authorList>
            <person name="Wiegand S."/>
            <person name="Jogler M."/>
            <person name="Boedeker C."/>
            <person name="Pinto D."/>
            <person name="Vollmers J."/>
            <person name="Rivas-Marin E."/>
            <person name="Kohn T."/>
            <person name="Peeters S.H."/>
            <person name="Heuer A."/>
            <person name="Rast P."/>
            <person name="Oberbeckmann S."/>
            <person name="Bunk B."/>
            <person name="Jeske O."/>
            <person name="Meyerdierks A."/>
            <person name="Storesund J.E."/>
            <person name="Kallscheuer N."/>
            <person name="Luecker S."/>
            <person name="Lage O.M."/>
            <person name="Pohl T."/>
            <person name="Merkel B.J."/>
            <person name="Hornburger P."/>
            <person name="Mueller R.-W."/>
            <person name="Bruemmer F."/>
            <person name="Labrenz M."/>
            <person name="Spormann A.M."/>
            <person name="Op den Camp H."/>
            <person name="Overmann J."/>
            <person name="Amann R."/>
            <person name="Jetten M.S.M."/>
            <person name="Mascher T."/>
            <person name="Medema M.H."/>
            <person name="Devos D.P."/>
            <person name="Kaster A.-K."/>
            <person name="Ovreas L."/>
            <person name="Rohde M."/>
            <person name="Galperin M.Y."/>
            <person name="Jogler C."/>
        </authorList>
    </citation>
    <scope>NUCLEOTIDE SEQUENCE [LARGE SCALE GENOMIC DNA]</scope>
    <source>
        <strain evidence="2 3">Pla85_3_4</strain>
    </source>
</reference>
<dbReference type="KEGG" id="lcre:Pla8534_52270"/>
<keyword evidence="1" id="KW-0472">Membrane</keyword>
<evidence type="ECO:0000313" key="3">
    <source>
        <dbReference type="Proteomes" id="UP000317648"/>
    </source>
</evidence>
<feature type="transmembrane region" description="Helical" evidence="1">
    <location>
        <begin position="122"/>
        <end position="142"/>
    </location>
</feature>
<dbReference type="OrthoDB" id="9962727at2"/>
<dbReference type="EMBL" id="CP036433">
    <property type="protein sequence ID" value="QDU97381.1"/>
    <property type="molecule type" value="Genomic_DNA"/>
</dbReference>
<keyword evidence="1" id="KW-0812">Transmembrane</keyword>
<sequence>MSFEFATFPWSYRASQTLMSVTLLLLASTAFGLLGKLPPVGRVVVLAGLGMVIVVSFLLSAYVVVRYPYLSLVGASDGDLFDRQVGSNLGWLTSVLKVLGLLFLVMAVVLIARRGFVSPAAVLFFVYALVMIPVLLFLFFWYRPASHPTVATLIRSTFGVGLLLFPLFLPFVIIGSFRCQRLLDEFGPDQPGGLAADDRLT</sequence>
<dbReference type="Proteomes" id="UP000317648">
    <property type="component" value="Chromosome"/>
</dbReference>
<organism evidence="2 3">
    <name type="scientific">Lignipirellula cremea</name>
    <dbReference type="NCBI Taxonomy" id="2528010"/>
    <lineage>
        <taxon>Bacteria</taxon>
        <taxon>Pseudomonadati</taxon>
        <taxon>Planctomycetota</taxon>
        <taxon>Planctomycetia</taxon>
        <taxon>Pirellulales</taxon>
        <taxon>Pirellulaceae</taxon>
        <taxon>Lignipirellula</taxon>
    </lineage>
</organism>
<gene>
    <name evidence="2" type="ORF">Pla8534_52270</name>
</gene>
<feature type="transmembrane region" description="Helical" evidence="1">
    <location>
        <begin position="43"/>
        <end position="69"/>
    </location>
</feature>
<dbReference type="AlphaFoldDB" id="A0A518DZY9"/>
<protein>
    <submittedName>
        <fullName evidence="2">Uncharacterized protein</fullName>
    </submittedName>
</protein>
<keyword evidence="1" id="KW-1133">Transmembrane helix</keyword>
<dbReference type="RefSeq" id="WP_145056163.1">
    <property type="nucleotide sequence ID" value="NZ_CP036433.1"/>
</dbReference>
<evidence type="ECO:0000256" key="1">
    <source>
        <dbReference type="SAM" id="Phobius"/>
    </source>
</evidence>
<keyword evidence="3" id="KW-1185">Reference proteome</keyword>
<feature type="transmembrane region" description="Helical" evidence="1">
    <location>
        <begin position="89"/>
        <end position="110"/>
    </location>
</feature>
<accession>A0A518DZY9</accession>
<feature type="transmembrane region" description="Helical" evidence="1">
    <location>
        <begin position="12"/>
        <end position="34"/>
    </location>
</feature>
<proteinExistence type="predicted"/>
<feature type="transmembrane region" description="Helical" evidence="1">
    <location>
        <begin position="154"/>
        <end position="174"/>
    </location>
</feature>